<evidence type="ECO:0000313" key="11">
    <source>
        <dbReference type="Proteomes" id="UP000813385"/>
    </source>
</evidence>
<dbReference type="GO" id="GO:0003677">
    <property type="term" value="F:DNA binding"/>
    <property type="evidence" value="ECO:0007669"/>
    <property type="project" value="UniProtKB-KW"/>
</dbReference>
<keyword evidence="3" id="KW-0862">Zinc</keyword>
<protein>
    <recommendedName>
        <fullName evidence="9">Xylanolytic transcriptional activator regulatory domain-containing protein</fullName>
    </recommendedName>
</protein>
<organism evidence="10 11">
    <name type="scientific">Plectosphaerella cucumerina</name>
    <dbReference type="NCBI Taxonomy" id="40658"/>
    <lineage>
        <taxon>Eukaryota</taxon>
        <taxon>Fungi</taxon>
        <taxon>Dikarya</taxon>
        <taxon>Ascomycota</taxon>
        <taxon>Pezizomycotina</taxon>
        <taxon>Sordariomycetes</taxon>
        <taxon>Hypocreomycetidae</taxon>
        <taxon>Glomerellales</taxon>
        <taxon>Plectosphaerellaceae</taxon>
        <taxon>Plectosphaerella</taxon>
    </lineage>
</organism>
<accession>A0A8K0TG25</accession>
<keyword evidence="4" id="KW-0805">Transcription regulation</keyword>
<dbReference type="GO" id="GO:0006351">
    <property type="term" value="P:DNA-templated transcription"/>
    <property type="evidence" value="ECO:0007669"/>
    <property type="project" value="InterPro"/>
</dbReference>
<evidence type="ECO:0000256" key="2">
    <source>
        <dbReference type="ARBA" id="ARBA00022723"/>
    </source>
</evidence>
<dbReference type="Pfam" id="PF04082">
    <property type="entry name" value="Fungal_trans"/>
    <property type="match status" value="1"/>
</dbReference>
<keyword evidence="11" id="KW-1185">Reference proteome</keyword>
<evidence type="ECO:0000256" key="6">
    <source>
        <dbReference type="ARBA" id="ARBA00023163"/>
    </source>
</evidence>
<reference evidence="10" key="1">
    <citation type="journal article" date="2021" name="Nat. Commun.">
        <title>Genetic determinants of endophytism in the Arabidopsis root mycobiome.</title>
        <authorList>
            <person name="Mesny F."/>
            <person name="Miyauchi S."/>
            <person name="Thiergart T."/>
            <person name="Pickel B."/>
            <person name="Atanasova L."/>
            <person name="Karlsson M."/>
            <person name="Huettel B."/>
            <person name="Barry K.W."/>
            <person name="Haridas S."/>
            <person name="Chen C."/>
            <person name="Bauer D."/>
            <person name="Andreopoulos W."/>
            <person name="Pangilinan J."/>
            <person name="LaButti K."/>
            <person name="Riley R."/>
            <person name="Lipzen A."/>
            <person name="Clum A."/>
            <person name="Drula E."/>
            <person name="Henrissat B."/>
            <person name="Kohler A."/>
            <person name="Grigoriev I.V."/>
            <person name="Martin F.M."/>
            <person name="Hacquard S."/>
        </authorList>
    </citation>
    <scope>NUCLEOTIDE SEQUENCE</scope>
    <source>
        <strain evidence="10">MPI-CAGE-AT-0016</strain>
    </source>
</reference>
<keyword evidence="7" id="KW-0539">Nucleus</keyword>
<dbReference type="OrthoDB" id="4132249at2759"/>
<dbReference type="GO" id="GO:0008270">
    <property type="term" value="F:zinc ion binding"/>
    <property type="evidence" value="ECO:0007669"/>
    <property type="project" value="InterPro"/>
</dbReference>
<dbReference type="PANTHER" id="PTHR31668">
    <property type="entry name" value="GLUCOSE TRANSPORT TRANSCRIPTION REGULATOR RGT1-RELATED-RELATED"/>
    <property type="match status" value="1"/>
</dbReference>
<feature type="region of interest" description="Disordered" evidence="8">
    <location>
        <begin position="1"/>
        <end position="68"/>
    </location>
</feature>
<dbReference type="EMBL" id="JAGPXD010000003">
    <property type="protein sequence ID" value="KAH7362072.1"/>
    <property type="molecule type" value="Genomic_DNA"/>
</dbReference>
<feature type="compositionally biased region" description="Low complexity" evidence="8">
    <location>
        <begin position="24"/>
        <end position="39"/>
    </location>
</feature>
<dbReference type="SMART" id="SM00906">
    <property type="entry name" value="Fungal_trans"/>
    <property type="match status" value="1"/>
</dbReference>
<dbReference type="PANTHER" id="PTHR31668:SF18">
    <property type="entry name" value="MALTOSE FERMENTATION REGULATORY PROTEIN MAL13-RELATED"/>
    <property type="match status" value="1"/>
</dbReference>
<dbReference type="InterPro" id="IPR007219">
    <property type="entry name" value="XnlR_reg_dom"/>
</dbReference>
<keyword evidence="5" id="KW-0238">DNA-binding</keyword>
<evidence type="ECO:0000256" key="5">
    <source>
        <dbReference type="ARBA" id="ARBA00023125"/>
    </source>
</evidence>
<dbReference type="GO" id="GO:0005634">
    <property type="term" value="C:nucleus"/>
    <property type="evidence" value="ECO:0007669"/>
    <property type="project" value="UniProtKB-SubCell"/>
</dbReference>
<evidence type="ECO:0000259" key="9">
    <source>
        <dbReference type="SMART" id="SM00906"/>
    </source>
</evidence>
<name>A0A8K0TG25_9PEZI</name>
<dbReference type="InterPro" id="IPR050797">
    <property type="entry name" value="Carb_Metab_Trans_Reg"/>
</dbReference>
<sequence>MAPRRRGRPPAARRHRLEKQGLRSVSVLGSSSPASSIAATPQAWVTSPESGGQAVDNTMPDPRGTPDVSLFSSTDLSCLPESVQEETRPDGCHLGVPEYLPNDLFPAEPWQEITGGALGPALDAHHTPSQPEVIPHSPRQLVTQHPLSAYTHWTRVFIMRLYPVFPVVDPGCLLSKLSLTRDAVPRSMARFYAAMSAAVIVQLNIGAGSLPGHQNQNTNFASLSSRPNNQSEPPFSLADRYITDCITERQNASFIEEADEWTILESFFMFSYYGNRVKSKQAWYYLREAMGFAISLGLDREESYDDPELEVNERRRRLYWLLFITERAYCLQHRTTTTLRASIALPQIYDGCDEATLRGFISLIEMFISVGSSFVASWCSRSIKNNKEAFLRLPDPEVFSATSSVVAIDETQLADIAVTQCWLHTLAWQLRDHAICASGRGGSGAAAAPLRKAARSLLSCFSNTRRDAIESHGVGLEQKVFDIAGFMCDLIPTLDQSHLTADTDSIPNLLHNFMCLLANFRNQESCYLGPLAERATALLMLHGGGPLTHEPCPGPIESDPDPTCPLSTGSLDDFSYLED</sequence>
<feature type="region of interest" description="Disordered" evidence="8">
    <location>
        <begin position="550"/>
        <end position="579"/>
    </location>
</feature>
<keyword evidence="2" id="KW-0479">Metal-binding</keyword>
<dbReference type="CDD" id="cd12148">
    <property type="entry name" value="fungal_TF_MHR"/>
    <property type="match status" value="1"/>
</dbReference>
<feature type="domain" description="Xylanolytic transcriptional activator regulatory" evidence="9">
    <location>
        <begin position="282"/>
        <end position="352"/>
    </location>
</feature>
<evidence type="ECO:0000256" key="8">
    <source>
        <dbReference type="SAM" id="MobiDB-lite"/>
    </source>
</evidence>
<evidence type="ECO:0000313" key="10">
    <source>
        <dbReference type="EMBL" id="KAH7362072.1"/>
    </source>
</evidence>
<evidence type="ECO:0000256" key="7">
    <source>
        <dbReference type="ARBA" id="ARBA00023242"/>
    </source>
</evidence>
<evidence type="ECO:0000256" key="4">
    <source>
        <dbReference type="ARBA" id="ARBA00023015"/>
    </source>
</evidence>
<comment type="caution">
    <text evidence="10">The sequence shown here is derived from an EMBL/GenBank/DDBJ whole genome shotgun (WGS) entry which is preliminary data.</text>
</comment>
<dbReference type="Proteomes" id="UP000813385">
    <property type="component" value="Unassembled WGS sequence"/>
</dbReference>
<evidence type="ECO:0000256" key="1">
    <source>
        <dbReference type="ARBA" id="ARBA00004123"/>
    </source>
</evidence>
<feature type="compositionally biased region" description="Basic residues" evidence="8">
    <location>
        <begin position="1"/>
        <end position="17"/>
    </location>
</feature>
<proteinExistence type="predicted"/>
<dbReference type="AlphaFoldDB" id="A0A8K0TG25"/>
<evidence type="ECO:0000256" key="3">
    <source>
        <dbReference type="ARBA" id="ARBA00022833"/>
    </source>
</evidence>
<comment type="subcellular location">
    <subcellularLocation>
        <location evidence="1">Nucleus</location>
    </subcellularLocation>
</comment>
<keyword evidence="6" id="KW-0804">Transcription</keyword>
<gene>
    <name evidence="10" type="ORF">B0T11DRAFT_80603</name>
</gene>